<dbReference type="EMBL" id="AP028907">
    <property type="protein sequence ID" value="BES81156.1"/>
    <property type="molecule type" value="Genomic_DNA"/>
</dbReference>
<proteinExistence type="predicted"/>
<organism evidence="1 2">
    <name type="scientific">Pyrodictium abyssi</name>
    <dbReference type="NCBI Taxonomy" id="54256"/>
    <lineage>
        <taxon>Archaea</taxon>
        <taxon>Thermoproteota</taxon>
        <taxon>Thermoprotei</taxon>
        <taxon>Desulfurococcales</taxon>
        <taxon>Pyrodictiaceae</taxon>
        <taxon>Pyrodictium</taxon>
    </lineage>
</organism>
<sequence length="387" mass="41806">MAGLVEFMRGYAGEVYRAAAGLLEARRRLAATLEGRELAELAGLGHVVEMLLGGFQPRPLRGQRYPPRSLARFYRDVVGIHVQQPERLAARLRDGLPLGVAGWGVRIASSPTRPLAQIEAVREAAQGLLESLGYEPPEPLEVDTSDPMWAPQALQQLLAAVAKGLPPYSREAILLYSSSVSVTEALLETAAGSAERAELAGLGLEEYARLPGAGDDPRRLLRRARPGSPLARYRCLVYAGARLLQLSELETFYRKPDPVNDLVKTAMERVKASPSGLGEILDAIASRAARRSHCLPQASCPGEPPCLPPGTVWVEAVIEPEGGAAWLNGAEAGLGETMEALAPLMAYGLAEVDVERSGEKHWLRIAFVYEHKPHYGIVAARPGDPRK</sequence>
<dbReference type="GeneID" id="89288746"/>
<dbReference type="Proteomes" id="UP001341135">
    <property type="component" value="Chromosome"/>
</dbReference>
<gene>
    <name evidence="1" type="ORF">PABY_07230</name>
</gene>
<reference evidence="1 2" key="1">
    <citation type="submission" date="2023-09" db="EMBL/GenBank/DDBJ databases">
        <title>Pyrofollis japonicus gen. nov. sp. nov., a novel member of the family Pyrodictiaceae isolated from the Iheya North hydrothermal field.</title>
        <authorList>
            <person name="Miyazaki U."/>
            <person name="Sanari M."/>
            <person name="Tame A."/>
            <person name="Kitajima M."/>
            <person name="Okamoto A."/>
            <person name="Sawayama S."/>
            <person name="Miyazaki J."/>
            <person name="Takai K."/>
            <person name="Nakagawa S."/>
        </authorList>
    </citation>
    <scope>NUCLEOTIDE SEQUENCE [LARGE SCALE GENOMIC DNA]</scope>
    <source>
        <strain evidence="1 2">AV2</strain>
    </source>
</reference>
<keyword evidence="2" id="KW-1185">Reference proteome</keyword>
<evidence type="ECO:0000313" key="2">
    <source>
        <dbReference type="Proteomes" id="UP001341135"/>
    </source>
</evidence>
<evidence type="ECO:0000313" key="1">
    <source>
        <dbReference type="EMBL" id="BES81156.1"/>
    </source>
</evidence>
<dbReference type="RefSeq" id="WP_338252009.1">
    <property type="nucleotide sequence ID" value="NZ_AP028907.1"/>
</dbReference>
<name>A0ABN6ZT29_9CREN</name>
<protein>
    <submittedName>
        <fullName evidence="1">Uncharacterized protein</fullName>
    </submittedName>
</protein>
<accession>A0ABN6ZT29</accession>